<keyword evidence="2" id="KW-0472">Membrane</keyword>
<feature type="transmembrane region" description="Helical" evidence="2">
    <location>
        <begin position="406"/>
        <end position="427"/>
    </location>
</feature>
<feature type="transmembrane region" description="Helical" evidence="2">
    <location>
        <begin position="473"/>
        <end position="490"/>
    </location>
</feature>
<feature type="transmembrane region" description="Helical" evidence="2">
    <location>
        <begin position="434"/>
        <end position="453"/>
    </location>
</feature>
<evidence type="ECO:0000313" key="4">
    <source>
        <dbReference type="Proteomes" id="UP000185944"/>
    </source>
</evidence>
<sequence>MYIGNEKTMTFTNTPDMDGMGGIKDQGEECVPKHAVETDWGEESAAFGEFVGCKETRGSVGEWVADFGSVDVQAPKSLPSNEALKAYYSHDHRKSKSERNGVENVCFSLDEDQSLLLDDSDTENLDTLVQTPLPASFCNLSISLEQAVAELKWSTERLETQIMEYRANARSAVEALEDGWPRMAQIENSLSQVRKKHRDRLWKVLDRQKGLGSGVLKVLVDIQPLVVQLEAMLSKSKLFLQNIQVFGLVFGLVRDKMNSEAILATMGPVDKTEILRINKDIYQKTSDLEIDINMYMCGVKQAERMYRDCMGAEASYQPPQPVPLFAFLECLSLAAVVTYTQSLITSQFLTLGGIYQSGFYACAVLSLMLGHLGITVVDGAKLYKSMVHAHATSPSTNKSPKNTSGYIVPGTVLLFGVLGFLIGYMVIISTYSHLIVWLLGAGYLANVFLLVIWPHISERYFEGRTCTTYPNLLAQAVVILALASVLRCLFSSGGHFAIPMRSVVLF</sequence>
<name>A0A177EHY1_9MICR</name>
<protein>
    <submittedName>
        <fullName evidence="3">Uncharacterized protein</fullName>
    </submittedName>
</protein>
<keyword evidence="2" id="KW-1133">Transmembrane helix</keyword>
<gene>
    <name evidence="3" type="ORF">NEDG_00058</name>
</gene>
<feature type="transmembrane region" description="Helical" evidence="2">
    <location>
        <begin position="357"/>
        <end position="377"/>
    </location>
</feature>
<dbReference type="VEuPathDB" id="MicrosporidiaDB:NEDG_00058"/>
<evidence type="ECO:0000256" key="1">
    <source>
        <dbReference type="SAM" id="Coils"/>
    </source>
</evidence>
<evidence type="ECO:0000256" key="2">
    <source>
        <dbReference type="SAM" id="Phobius"/>
    </source>
</evidence>
<feature type="coiled-coil region" evidence="1">
    <location>
        <begin position="148"/>
        <end position="175"/>
    </location>
</feature>
<keyword evidence="4" id="KW-1185">Reference proteome</keyword>
<reference evidence="3 4" key="1">
    <citation type="submission" date="2016-02" db="EMBL/GenBank/DDBJ databases">
        <title>Discovery of a natural microsporidian pathogen with a broad tissue tropism in Caenorhabditis elegans.</title>
        <authorList>
            <person name="Luallen R.J."/>
            <person name="Reinke A.W."/>
            <person name="Tong L."/>
            <person name="Botts M.R."/>
            <person name="Felix M.-A."/>
            <person name="Troemel E.R."/>
        </authorList>
    </citation>
    <scope>NUCLEOTIDE SEQUENCE [LARGE SCALE GENOMIC DNA]</scope>
    <source>
        <strain evidence="3 4">JUm2807</strain>
    </source>
</reference>
<organism evidence="3 4">
    <name type="scientific">Nematocida displodere</name>
    <dbReference type="NCBI Taxonomy" id="1805483"/>
    <lineage>
        <taxon>Eukaryota</taxon>
        <taxon>Fungi</taxon>
        <taxon>Fungi incertae sedis</taxon>
        <taxon>Microsporidia</taxon>
        <taxon>Nematocida</taxon>
    </lineage>
</organism>
<accession>A0A177EHY1</accession>
<dbReference type="GeneID" id="93646408"/>
<evidence type="ECO:0000313" key="3">
    <source>
        <dbReference type="EMBL" id="OAG31583.1"/>
    </source>
</evidence>
<proteinExistence type="predicted"/>
<keyword evidence="1" id="KW-0175">Coiled coil</keyword>
<keyword evidence="2" id="KW-0812">Transmembrane</keyword>
<dbReference type="EMBL" id="LTDL01000014">
    <property type="protein sequence ID" value="OAG31583.1"/>
    <property type="molecule type" value="Genomic_DNA"/>
</dbReference>
<dbReference type="AlphaFoldDB" id="A0A177EHY1"/>
<dbReference type="Proteomes" id="UP000185944">
    <property type="component" value="Unassembled WGS sequence"/>
</dbReference>
<comment type="caution">
    <text evidence="3">The sequence shown here is derived from an EMBL/GenBank/DDBJ whole genome shotgun (WGS) entry which is preliminary data.</text>
</comment>
<dbReference type="RefSeq" id="XP_067545184.1">
    <property type="nucleotide sequence ID" value="XM_067687476.1"/>
</dbReference>